<dbReference type="PANTHER" id="PTHR44757">
    <property type="entry name" value="DIGUANYLATE CYCLASE DGCP"/>
    <property type="match status" value="1"/>
</dbReference>
<dbReference type="CDD" id="cd01949">
    <property type="entry name" value="GGDEF"/>
    <property type="match status" value="1"/>
</dbReference>
<gene>
    <name evidence="3" type="ORF">ACFO0D_05340</name>
</gene>
<evidence type="ECO:0000313" key="4">
    <source>
        <dbReference type="Proteomes" id="UP001595952"/>
    </source>
</evidence>
<feature type="compositionally biased region" description="Basic and acidic residues" evidence="1">
    <location>
        <begin position="263"/>
        <end position="277"/>
    </location>
</feature>
<dbReference type="SUPFAM" id="SSF55073">
    <property type="entry name" value="Nucleotide cyclase"/>
    <property type="match status" value="1"/>
</dbReference>
<keyword evidence="4" id="KW-1185">Reference proteome</keyword>
<feature type="region of interest" description="Disordered" evidence="1">
    <location>
        <begin position="261"/>
        <end position="289"/>
    </location>
</feature>
<dbReference type="InterPro" id="IPR029787">
    <property type="entry name" value="Nucleotide_cyclase"/>
</dbReference>
<dbReference type="GO" id="GO:0052621">
    <property type="term" value="F:diguanylate cyclase activity"/>
    <property type="evidence" value="ECO:0007669"/>
    <property type="project" value="UniProtKB-EC"/>
</dbReference>
<keyword evidence="3" id="KW-0808">Transferase</keyword>
<dbReference type="PROSITE" id="PS50887">
    <property type="entry name" value="GGDEF"/>
    <property type="match status" value="1"/>
</dbReference>
<accession>A0ABV9I8X5</accession>
<organism evidence="3 4">
    <name type="scientific">Deinococcus hohokamensis</name>
    <dbReference type="NCBI Taxonomy" id="309883"/>
    <lineage>
        <taxon>Bacteria</taxon>
        <taxon>Thermotogati</taxon>
        <taxon>Deinococcota</taxon>
        <taxon>Deinococci</taxon>
        <taxon>Deinococcales</taxon>
        <taxon>Deinococcaceae</taxon>
        <taxon>Deinococcus</taxon>
    </lineage>
</organism>
<dbReference type="EMBL" id="JBHSEI010000002">
    <property type="protein sequence ID" value="MFC4637760.1"/>
    <property type="molecule type" value="Genomic_DNA"/>
</dbReference>
<dbReference type="EC" id="2.7.7.65" evidence="3"/>
<dbReference type="InterPro" id="IPR052155">
    <property type="entry name" value="Biofilm_reg_signaling"/>
</dbReference>
<evidence type="ECO:0000256" key="1">
    <source>
        <dbReference type="SAM" id="MobiDB-lite"/>
    </source>
</evidence>
<dbReference type="NCBIfam" id="TIGR00254">
    <property type="entry name" value="GGDEF"/>
    <property type="match status" value="1"/>
</dbReference>
<comment type="caution">
    <text evidence="3">The sequence shown here is derived from an EMBL/GenBank/DDBJ whole genome shotgun (WGS) entry which is preliminary data.</text>
</comment>
<dbReference type="InterPro" id="IPR000160">
    <property type="entry name" value="GGDEF_dom"/>
</dbReference>
<feature type="domain" description="GGDEF" evidence="2">
    <location>
        <begin position="150"/>
        <end position="275"/>
    </location>
</feature>
<protein>
    <submittedName>
        <fullName evidence="3">GGDEF domain-containing protein</fullName>
        <ecNumber evidence="3">2.7.7.65</ecNumber>
    </submittedName>
</protein>
<reference evidence="4" key="1">
    <citation type="journal article" date="2019" name="Int. J. Syst. Evol. Microbiol.">
        <title>The Global Catalogue of Microorganisms (GCM) 10K type strain sequencing project: providing services to taxonomists for standard genome sequencing and annotation.</title>
        <authorList>
            <consortium name="The Broad Institute Genomics Platform"/>
            <consortium name="The Broad Institute Genome Sequencing Center for Infectious Disease"/>
            <person name="Wu L."/>
            <person name="Ma J."/>
        </authorList>
    </citation>
    <scope>NUCLEOTIDE SEQUENCE [LARGE SCALE GENOMIC DNA]</scope>
    <source>
        <strain evidence="4">CCUG 55995</strain>
    </source>
</reference>
<dbReference type="Proteomes" id="UP001595952">
    <property type="component" value="Unassembled WGS sequence"/>
</dbReference>
<evidence type="ECO:0000259" key="2">
    <source>
        <dbReference type="PROSITE" id="PS50887"/>
    </source>
</evidence>
<dbReference type="PANTHER" id="PTHR44757:SF2">
    <property type="entry name" value="BIOFILM ARCHITECTURE MAINTENANCE PROTEIN MBAA"/>
    <property type="match status" value="1"/>
</dbReference>
<dbReference type="Gene3D" id="3.30.70.270">
    <property type="match status" value="1"/>
</dbReference>
<name>A0ABV9I8X5_9DEIO</name>
<dbReference type="InterPro" id="IPR043128">
    <property type="entry name" value="Rev_trsase/Diguanyl_cyclase"/>
</dbReference>
<dbReference type="SMART" id="SM00267">
    <property type="entry name" value="GGDEF"/>
    <property type="match status" value="1"/>
</dbReference>
<keyword evidence="3" id="KW-0548">Nucleotidyltransferase</keyword>
<sequence length="289" mass="31408">MSLPTSPLADLSSQVHRDLLLSVATSPTPDDLSQTLMAGVPGLIGLTLWDADDLPVTSAGRPLEASIVPVKPLTDGSDYGISMVPDVQLPPEVLAVIDLRLRHFAAEQRINTLSAQLSALAVAAHTDALTGLPNRHAFERDLNELAATDESFAVVFLDLDGFKGINDQHGHALGDSLLKGYGLWLVRVTGPWGRVYRMGGDEYLLLVTHFPGSADDLQRWAQERLPVPFVDGVSASLGIAWRHEREAISDVLRLADQRMYQAKGDRSQPARLTDRRMPHSRGASQSAEN</sequence>
<proteinExistence type="predicted"/>
<dbReference type="Pfam" id="PF00990">
    <property type="entry name" value="GGDEF"/>
    <property type="match status" value="1"/>
</dbReference>
<evidence type="ECO:0000313" key="3">
    <source>
        <dbReference type="EMBL" id="MFC4637760.1"/>
    </source>
</evidence>